<feature type="transmembrane region" description="Helical" evidence="1">
    <location>
        <begin position="15"/>
        <end position="34"/>
    </location>
</feature>
<keyword evidence="1" id="KW-0812">Transmembrane</keyword>
<feature type="transmembrane region" description="Helical" evidence="1">
    <location>
        <begin position="40"/>
        <end position="57"/>
    </location>
</feature>
<keyword evidence="1" id="KW-1133">Transmembrane helix</keyword>
<evidence type="ECO:0008006" key="4">
    <source>
        <dbReference type="Google" id="ProtNLM"/>
    </source>
</evidence>
<gene>
    <name evidence="2" type="ORF">LX83_005087</name>
</gene>
<dbReference type="Proteomes" id="UP001206128">
    <property type="component" value="Unassembled WGS sequence"/>
</dbReference>
<evidence type="ECO:0000313" key="3">
    <source>
        <dbReference type="Proteomes" id="UP001206128"/>
    </source>
</evidence>
<evidence type="ECO:0000313" key="2">
    <source>
        <dbReference type="EMBL" id="MCP2168209.1"/>
    </source>
</evidence>
<keyword evidence="3" id="KW-1185">Reference proteome</keyword>
<organism evidence="2 3">
    <name type="scientific">Goodfellowiella coeruleoviolacea</name>
    <dbReference type="NCBI Taxonomy" id="334858"/>
    <lineage>
        <taxon>Bacteria</taxon>
        <taxon>Bacillati</taxon>
        <taxon>Actinomycetota</taxon>
        <taxon>Actinomycetes</taxon>
        <taxon>Pseudonocardiales</taxon>
        <taxon>Pseudonocardiaceae</taxon>
        <taxon>Goodfellowiella</taxon>
    </lineage>
</organism>
<comment type="caution">
    <text evidence="2">The sequence shown here is derived from an EMBL/GenBank/DDBJ whole genome shotgun (WGS) entry which is preliminary data.</text>
</comment>
<reference evidence="2" key="1">
    <citation type="submission" date="2022-06" db="EMBL/GenBank/DDBJ databases">
        <title>Genomic Encyclopedia of Archaeal and Bacterial Type Strains, Phase II (KMG-II): from individual species to whole genera.</title>
        <authorList>
            <person name="Goeker M."/>
        </authorList>
    </citation>
    <scope>NUCLEOTIDE SEQUENCE</scope>
    <source>
        <strain evidence="2">DSM 43935</strain>
    </source>
</reference>
<dbReference type="EMBL" id="JAMTCK010000013">
    <property type="protein sequence ID" value="MCP2168209.1"/>
    <property type="molecule type" value="Genomic_DNA"/>
</dbReference>
<accession>A0AAE3GIY8</accession>
<evidence type="ECO:0000256" key="1">
    <source>
        <dbReference type="SAM" id="Phobius"/>
    </source>
</evidence>
<sequence length="137" mass="15467">MGVLVVNQVRRSNTAGTWGMAAVMVVVSSAIPFWVNPPDLSELLVTMFFSLFFVAGYRRFQLRPKITWEHSGLDVVGDGKTRRVEWSDVRDIHIFGNYVVIKLVQGKVESPGEQLDGRVSGMRVAPGVRIFRWLAWC</sequence>
<keyword evidence="1" id="KW-0472">Membrane</keyword>
<name>A0AAE3GIY8_9PSEU</name>
<protein>
    <recommendedName>
        <fullName evidence="4">PH domain-containing protein</fullName>
    </recommendedName>
</protein>
<proteinExistence type="predicted"/>
<dbReference type="AlphaFoldDB" id="A0AAE3GIY8"/>